<protein>
    <submittedName>
        <fullName evidence="2">Uncharacterized protein</fullName>
    </submittedName>
</protein>
<reference evidence="2" key="1">
    <citation type="submission" date="2020-11" db="EMBL/GenBank/DDBJ databases">
        <authorList>
            <consortium name="DOE Joint Genome Institute"/>
            <person name="Ahrendt S."/>
            <person name="Riley R."/>
            <person name="Andreopoulos W."/>
            <person name="Labutti K."/>
            <person name="Pangilinan J."/>
            <person name="Ruiz-Duenas F.J."/>
            <person name="Barrasa J.M."/>
            <person name="Sanchez-Garcia M."/>
            <person name="Camarero S."/>
            <person name="Miyauchi S."/>
            <person name="Serrano A."/>
            <person name="Linde D."/>
            <person name="Babiker R."/>
            <person name="Drula E."/>
            <person name="Ayuso-Fernandez I."/>
            <person name="Pacheco R."/>
            <person name="Padilla G."/>
            <person name="Ferreira P."/>
            <person name="Barriuso J."/>
            <person name="Kellner H."/>
            <person name="Castanera R."/>
            <person name="Alfaro M."/>
            <person name="Ramirez L."/>
            <person name="Pisabarro A.G."/>
            <person name="Kuo A."/>
            <person name="Tritt A."/>
            <person name="Lipzen A."/>
            <person name="He G."/>
            <person name="Yan M."/>
            <person name="Ng V."/>
            <person name="Cullen D."/>
            <person name="Martin F."/>
            <person name="Rosso M.-N."/>
            <person name="Henrissat B."/>
            <person name="Hibbett D."/>
            <person name="Martinez A.T."/>
            <person name="Grigoriev I.V."/>
        </authorList>
    </citation>
    <scope>NUCLEOTIDE SEQUENCE</scope>
    <source>
        <strain evidence="2">CBS 506.95</strain>
    </source>
</reference>
<name>A0A9P6EFW4_9AGAR</name>
<dbReference type="Proteomes" id="UP000807306">
    <property type="component" value="Unassembled WGS sequence"/>
</dbReference>
<dbReference type="EMBL" id="MU157853">
    <property type="protein sequence ID" value="KAF9528351.1"/>
    <property type="molecule type" value="Genomic_DNA"/>
</dbReference>
<dbReference type="OrthoDB" id="3357408at2759"/>
<evidence type="ECO:0000256" key="1">
    <source>
        <dbReference type="SAM" id="Phobius"/>
    </source>
</evidence>
<organism evidence="2 3">
    <name type="scientific">Crepidotus variabilis</name>
    <dbReference type="NCBI Taxonomy" id="179855"/>
    <lineage>
        <taxon>Eukaryota</taxon>
        <taxon>Fungi</taxon>
        <taxon>Dikarya</taxon>
        <taxon>Basidiomycota</taxon>
        <taxon>Agaricomycotina</taxon>
        <taxon>Agaricomycetes</taxon>
        <taxon>Agaricomycetidae</taxon>
        <taxon>Agaricales</taxon>
        <taxon>Agaricineae</taxon>
        <taxon>Crepidotaceae</taxon>
        <taxon>Crepidotus</taxon>
    </lineage>
</organism>
<evidence type="ECO:0000313" key="2">
    <source>
        <dbReference type="EMBL" id="KAF9528351.1"/>
    </source>
</evidence>
<proteinExistence type="predicted"/>
<keyword evidence="1" id="KW-1133">Transmembrane helix</keyword>
<evidence type="ECO:0000313" key="3">
    <source>
        <dbReference type="Proteomes" id="UP000807306"/>
    </source>
</evidence>
<keyword evidence="3" id="KW-1185">Reference proteome</keyword>
<dbReference type="AlphaFoldDB" id="A0A9P6EFW4"/>
<sequence>MASAASSIEEAQLDGIFLECVAIVDLTLGFYHLIQAFVLFKGEGVGYVRCANNNRRYDAGEVQTCKGIHELHSSEAFVKIYRCWIVWNRSWRMVIPSIILWLGTLGTITWIIWIESSLHAKVLLNAKQLRPAGASFWVLSIVLNIITAGLLIYKIWRVEKQADCRG</sequence>
<keyword evidence="1" id="KW-0812">Transmembrane</keyword>
<comment type="caution">
    <text evidence="2">The sequence shown here is derived from an EMBL/GenBank/DDBJ whole genome shotgun (WGS) entry which is preliminary data.</text>
</comment>
<keyword evidence="1" id="KW-0472">Membrane</keyword>
<accession>A0A9P6EFW4</accession>
<feature type="transmembrane region" description="Helical" evidence="1">
    <location>
        <begin position="134"/>
        <end position="156"/>
    </location>
</feature>
<feature type="transmembrane region" description="Helical" evidence="1">
    <location>
        <begin position="94"/>
        <end position="114"/>
    </location>
</feature>
<gene>
    <name evidence="2" type="ORF">CPB83DRAFT_883528</name>
</gene>